<proteinExistence type="predicted"/>
<dbReference type="AlphaFoldDB" id="A0A1G2MFH0"/>
<name>A0A1G2MFH0_9BACT</name>
<gene>
    <name evidence="3" type="ORF">A2W52_02210</name>
</gene>
<evidence type="ECO:0000313" key="3">
    <source>
        <dbReference type="EMBL" id="OHA21752.1"/>
    </source>
</evidence>
<feature type="region of interest" description="Disordered" evidence="1">
    <location>
        <begin position="59"/>
        <end position="81"/>
    </location>
</feature>
<dbReference type="EMBL" id="MHRJ01000040">
    <property type="protein sequence ID" value="OHA21752.1"/>
    <property type="molecule type" value="Genomic_DNA"/>
</dbReference>
<dbReference type="Proteomes" id="UP000176493">
    <property type="component" value="Unassembled WGS sequence"/>
</dbReference>
<organism evidence="3 4">
    <name type="scientific">Candidatus Taylorbacteria bacterium RIFCSPHIGHO2_02_49_25</name>
    <dbReference type="NCBI Taxonomy" id="1802305"/>
    <lineage>
        <taxon>Bacteria</taxon>
        <taxon>Candidatus Tayloriibacteriota</taxon>
    </lineage>
</organism>
<evidence type="ECO:0000256" key="2">
    <source>
        <dbReference type="SAM" id="Phobius"/>
    </source>
</evidence>
<keyword evidence="2" id="KW-1133">Transmembrane helix</keyword>
<accession>A0A1G2MFH0</accession>
<evidence type="ECO:0000256" key="1">
    <source>
        <dbReference type="SAM" id="MobiDB-lite"/>
    </source>
</evidence>
<reference evidence="3 4" key="1">
    <citation type="journal article" date="2016" name="Nat. Commun.">
        <title>Thousands of microbial genomes shed light on interconnected biogeochemical processes in an aquifer system.</title>
        <authorList>
            <person name="Anantharaman K."/>
            <person name="Brown C.T."/>
            <person name="Hug L.A."/>
            <person name="Sharon I."/>
            <person name="Castelle C.J."/>
            <person name="Probst A.J."/>
            <person name="Thomas B.C."/>
            <person name="Singh A."/>
            <person name="Wilkins M.J."/>
            <person name="Karaoz U."/>
            <person name="Brodie E.L."/>
            <person name="Williams K.H."/>
            <person name="Hubbard S.S."/>
            <person name="Banfield J.F."/>
        </authorList>
    </citation>
    <scope>NUCLEOTIDE SEQUENCE [LARGE SCALE GENOMIC DNA]</scope>
</reference>
<evidence type="ECO:0000313" key="4">
    <source>
        <dbReference type="Proteomes" id="UP000176493"/>
    </source>
</evidence>
<sequence>MWQELSEKLIVPLMDTKARVFSVLELITPFSTVFSLLLITGIVYCFLRIERNIGETYHTDTRHSKGHGHGGKKGAAEHSENVSNKRWERILDRLDSPKESDWRLAVLEADVLLDEMVTHMGYHGDSLGERLRSVEKSDFVTLDKAWEAHAVRNKIAHEGSAFPLANREAKRVIGLYEEVFREFHYI</sequence>
<protein>
    <submittedName>
        <fullName evidence="3">Uncharacterized protein</fullName>
    </submittedName>
</protein>
<keyword evidence="2" id="KW-0812">Transmembrane</keyword>
<comment type="caution">
    <text evidence="3">The sequence shown here is derived from an EMBL/GenBank/DDBJ whole genome shotgun (WGS) entry which is preliminary data.</text>
</comment>
<keyword evidence="2" id="KW-0472">Membrane</keyword>
<feature type="transmembrane region" description="Helical" evidence="2">
    <location>
        <begin position="20"/>
        <end position="47"/>
    </location>
</feature>